<keyword evidence="2" id="KW-1133">Transmembrane helix</keyword>
<name>A0A433NQ96_CHLFR</name>
<accession>A0A433NQ96</accession>
<evidence type="ECO:0008006" key="6">
    <source>
        <dbReference type="Google" id="ProtNLM"/>
    </source>
</evidence>
<evidence type="ECO:0000313" key="5">
    <source>
        <dbReference type="Proteomes" id="UP000268857"/>
    </source>
</evidence>
<evidence type="ECO:0000313" key="4">
    <source>
        <dbReference type="EMBL" id="RUR85973.1"/>
    </source>
</evidence>
<reference evidence="4 5" key="1">
    <citation type="journal article" date="2019" name="Genome Biol. Evol.">
        <title>Day and night: Metabolic profiles and evolutionary relationships of six axenic non-marine cyanobacteria.</title>
        <authorList>
            <person name="Will S.E."/>
            <person name="Henke P."/>
            <person name="Boedeker C."/>
            <person name="Huang S."/>
            <person name="Brinkmann H."/>
            <person name="Rohde M."/>
            <person name="Jarek M."/>
            <person name="Friedl T."/>
            <person name="Seufert S."/>
            <person name="Schumacher M."/>
            <person name="Overmann J."/>
            <person name="Neumann-Schaal M."/>
            <person name="Petersen J."/>
        </authorList>
    </citation>
    <scope>NUCLEOTIDE SEQUENCE [LARGE SCALE GENOMIC DNA]</scope>
    <source>
        <strain evidence="4 5">PCC 6912</strain>
    </source>
</reference>
<feature type="transmembrane region" description="Helical" evidence="2">
    <location>
        <begin position="155"/>
        <end position="176"/>
    </location>
</feature>
<keyword evidence="3" id="KW-0732">Signal</keyword>
<dbReference type="STRING" id="211165.GCA_000317285_05852"/>
<comment type="caution">
    <text evidence="4">The sequence shown here is derived from an EMBL/GenBank/DDBJ whole genome shotgun (WGS) entry which is preliminary data.</text>
</comment>
<proteinExistence type="predicted"/>
<evidence type="ECO:0000256" key="1">
    <source>
        <dbReference type="SAM" id="MobiDB-lite"/>
    </source>
</evidence>
<feature type="compositionally biased region" description="Low complexity" evidence="1">
    <location>
        <begin position="25"/>
        <end position="37"/>
    </location>
</feature>
<keyword evidence="2" id="KW-0812">Transmembrane</keyword>
<sequence length="216" mass="24621">MTQGHLSRLIVLVAMGALLLAGAKGTSTSPNNVTNSSQQGKQPKSSTDEKLNIIRTLAQYGFYAEARKEFKTTIKENPRLQIPKDLKLLLFEDKFDRVRALSNLGFYTEAREEFKTIIKENPHLQVPNDLRKLSFERIPVWRKLRFPLELWGRSIFEISIALAIVYLCIVVAYLVINEIKRSSNIRLDIQDFENVGNAPEIGKGLGAYLWRLSSKQ</sequence>
<dbReference type="Proteomes" id="UP000268857">
    <property type="component" value="Unassembled WGS sequence"/>
</dbReference>
<evidence type="ECO:0000256" key="2">
    <source>
        <dbReference type="SAM" id="Phobius"/>
    </source>
</evidence>
<keyword evidence="2" id="KW-0472">Membrane</keyword>
<feature type="signal peptide" evidence="3">
    <location>
        <begin position="1"/>
        <end position="23"/>
    </location>
</feature>
<keyword evidence="5" id="KW-1185">Reference proteome</keyword>
<dbReference type="AlphaFoldDB" id="A0A433NQ96"/>
<gene>
    <name evidence="4" type="ORF">PCC6912_07980</name>
</gene>
<dbReference type="RefSeq" id="WP_016877852.1">
    <property type="nucleotide sequence ID" value="NZ_AJLN01000134.1"/>
</dbReference>
<dbReference type="EMBL" id="RSCJ01000002">
    <property type="protein sequence ID" value="RUR85973.1"/>
    <property type="molecule type" value="Genomic_DNA"/>
</dbReference>
<organism evidence="4 5">
    <name type="scientific">Chlorogloeopsis fritschii PCC 6912</name>
    <dbReference type="NCBI Taxonomy" id="211165"/>
    <lineage>
        <taxon>Bacteria</taxon>
        <taxon>Bacillati</taxon>
        <taxon>Cyanobacteriota</taxon>
        <taxon>Cyanophyceae</taxon>
        <taxon>Nostocales</taxon>
        <taxon>Chlorogloeopsidaceae</taxon>
        <taxon>Chlorogloeopsis</taxon>
    </lineage>
</organism>
<feature type="region of interest" description="Disordered" evidence="1">
    <location>
        <begin position="25"/>
        <end position="48"/>
    </location>
</feature>
<feature type="chain" id="PRO_5019488923" description="Tetratricopeptide repeat protein" evidence="3">
    <location>
        <begin position="24"/>
        <end position="216"/>
    </location>
</feature>
<protein>
    <recommendedName>
        <fullName evidence="6">Tetratricopeptide repeat protein</fullName>
    </recommendedName>
</protein>
<evidence type="ECO:0000256" key="3">
    <source>
        <dbReference type="SAM" id="SignalP"/>
    </source>
</evidence>